<comment type="caution">
    <text evidence="1">The sequence shown here is derived from an EMBL/GenBank/DDBJ whole genome shotgun (WGS) entry which is preliminary data.</text>
</comment>
<name>A0ACC0IN50_9ERIC</name>
<dbReference type="Proteomes" id="UP001060215">
    <property type="component" value="Chromosome 3"/>
</dbReference>
<evidence type="ECO:0000313" key="1">
    <source>
        <dbReference type="EMBL" id="KAI8026689.1"/>
    </source>
</evidence>
<dbReference type="EMBL" id="CM045760">
    <property type="protein sequence ID" value="KAI8026689.1"/>
    <property type="molecule type" value="Genomic_DNA"/>
</dbReference>
<keyword evidence="2" id="KW-1185">Reference proteome</keyword>
<protein>
    <submittedName>
        <fullName evidence="1">Beta-amyrin synthase</fullName>
    </submittedName>
</protein>
<organism evidence="1 2">
    <name type="scientific">Camellia lanceoleosa</name>
    <dbReference type="NCBI Taxonomy" id="1840588"/>
    <lineage>
        <taxon>Eukaryota</taxon>
        <taxon>Viridiplantae</taxon>
        <taxon>Streptophyta</taxon>
        <taxon>Embryophyta</taxon>
        <taxon>Tracheophyta</taxon>
        <taxon>Spermatophyta</taxon>
        <taxon>Magnoliopsida</taxon>
        <taxon>eudicotyledons</taxon>
        <taxon>Gunneridae</taxon>
        <taxon>Pentapetalae</taxon>
        <taxon>asterids</taxon>
        <taxon>Ericales</taxon>
        <taxon>Theaceae</taxon>
        <taxon>Camellia</taxon>
    </lineage>
</organism>
<sequence length="221" mass="26061">MHLNETFSPEYKKEILRYIYNHQNEDGGWGFHIEGHSIMFCTVLSYICMRILGDGPFGGRNNAVERGRKWIHDHGGVVAIPSWGKTWLSIFGLFDWSGCIPMPPEFWILPSYLRMHPAKMWCYCRMTYMPMSYLYGKRFVGPITDLVKQLRKELHSQPYDEVNWKKYRHFHSYIPCLVFVFLKLIVEINEFVTNYWVVVPWHYITGRFVSPASSNTGFDVG</sequence>
<proteinExistence type="predicted"/>
<evidence type="ECO:0000313" key="2">
    <source>
        <dbReference type="Proteomes" id="UP001060215"/>
    </source>
</evidence>
<gene>
    <name evidence="1" type="ORF">LOK49_LG02G00874</name>
</gene>
<accession>A0ACC0IN50</accession>
<reference evidence="1 2" key="1">
    <citation type="journal article" date="2022" name="Plant J.">
        <title>Chromosome-level genome of Camellia lanceoleosa provides a valuable resource for understanding genome evolution and self-incompatibility.</title>
        <authorList>
            <person name="Gong W."/>
            <person name="Xiao S."/>
            <person name="Wang L."/>
            <person name="Liao Z."/>
            <person name="Chang Y."/>
            <person name="Mo W."/>
            <person name="Hu G."/>
            <person name="Li W."/>
            <person name="Zhao G."/>
            <person name="Zhu H."/>
            <person name="Hu X."/>
            <person name="Ji K."/>
            <person name="Xiang X."/>
            <person name="Song Q."/>
            <person name="Yuan D."/>
            <person name="Jin S."/>
            <person name="Zhang L."/>
        </authorList>
    </citation>
    <scope>NUCLEOTIDE SEQUENCE [LARGE SCALE GENOMIC DNA]</scope>
    <source>
        <strain evidence="1">SQ_2022a</strain>
    </source>
</reference>